<accession>A0A3M3K2H6</accession>
<dbReference type="Proteomes" id="UP000281372">
    <property type="component" value="Unassembled WGS sequence"/>
</dbReference>
<protein>
    <submittedName>
        <fullName evidence="1">Uncharacterized protein</fullName>
    </submittedName>
</protein>
<sequence length="70" mass="7643">MTMKIMLLAAMPFIAFLVFQAFKRRSAVGLGLLLGVGVMMSFSYGVGLNAGCGQPFCVDWNSGFDQFARR</sequence>
<evidence type="ECO:0000313" key="1">
    <source>
        <dbReference type="EMBL" id="RMN17136.1"/>
    </source>
</evidence>
<proteinExistence type="predicted"/>
<dbReference type="RefSeq" id="WP_122378221.1">
    <property type="nucleotide sequence ID" value="NZ_RBOW01001017.1"/>
</dbReference>
<name>A0A3M3K2H6_PSECA</name>
<dbReference type="AlphaFoldDB" id="A0A3M3K2H6"/>
<dbReference type="EMBL" id="RBOW01001017">
    <property type="protein sequence ID" value="RMN17136.1"/>
    <property type="molecule type" value="Genomic_DNA"/>
</dbReference>
<comment type="caution">
    <text evidence="1">The sequence shown here is derived from an EMBL/GenBank/DDBJ whole genome shotgun (WGS) entry which is preliminary data.</text>
</comment>
<gene>
    <name evidence="1" type="ORF">ALQ64_03165</name>
</gene>
<organism evidence="1 2">
    <name type="scientific">Pseudomonas cannabina</name>
    <dbReference type="NCBI Taxonomy" id="86840"/>
    <lineage>
        <taxon>Bacteria</taxon>
        <taxon>Pseudomonadati</taxon>
        <taxon>Pseudomonadota</taxon>
        <taxon>Gammaproteobacteria</taxon>
        <taxon>Pseudomonadales</taxon>
        <taxon>Pseudomonadaceae</taxon>
        <taxon>Pseudomonas</taxon>
    </lineage>
</organism>
<reference evidence="1 2" key="1">
    <citation type="submission" date="2018-08" db="EMBL/GenBank/DDBJ databases">
        <title>Recombination of ecologically and evolutionarily significant loci maintains genetic cohesion in the Pseudomonas syringae species complex.</title>
        <authorList>
            <person name="Dillon M."/>
            <person name="Thakur S."/>
            <person name="Almeida R.N.D."/>
            <person name="Weir B.S."/>
            <person name="Guttman D.S."/>
        </authorList>
    </citation>
    <scope>NUCLEOTIDE SEQUENCE [LARGE SCALE GENOMIC DNA]</scope>
    <source>
        <strain evidence="1 2">ICMP 2821</strain>
    </source>
</reference>
<evidence type="ECO:0000313" key="2">
    <source>
        <dbReference type="Proteomes" id="UP000281372"/>
    </source>
</evidence>